<sequence length="195" mass="22162">MDKWLSSVKRPCAQSNVPPSSSQELNCAVIQDDVKNSLPSSSTSEPDCADKDRSNPQHVALIDFQVTCLHSPILDISAFLYLNLSSEDFPNFKEFLEFYHSELSSVLTDLGSDVNKLFPKHVMQEHLKKFLHYGFCLTVAFLEIFYVDNEDVPPLIDEETNEIMGGLKDLKLKSRDEYVRRLVSIVDSFFNSGYV</sequence>
<accession>A0ABM5KUP0</accession>
<feature type="transmembrane region" description="Helical" evidence="2">
    <location>
        <begin position="130"/>
        <end position="147"/>
    </location>
</feature>
<evidence type="ECO:0000256" key="2">
    <source>
        <dbReference type="SAM" id="Phobius"/>
    </source>
</evidence>
<organism evidence="3 4">
    <name type="scientific">Diabrotica virgifera virgifera</name>
    <name type="common">western corn rootworm</name>
    <dbReference type="NCBI Taxonomy" id="50390"/>
    <lineage>
        <taxon>Eukaryota</taxon>
        <taxon>Metazoa</taxon>
        <taxon>Ecdysozoa</taxon>
        <taxon>Arthropoda</taxon>
        <taxon>Hexapoda</taxon>
        <taxon>Insecta</taxon>
        <taxon>Pterygota</taxon>
        <taxon>Neoptera</taxon>
        <taxon>Endopterygota</taxon>
        <taxon>Coleoptera</taxon>
        <taxon>Polyphaga</taxon>
        <taxon>Cucujiformia</taxon>
        <taxon>Chrysomeloidea</taxon>
        <taxon>Chrysomelidae</taxon>
        <taxon>Galerucinae</taxon>
        <taxon>Diabroticina</taxon>
        <taxon>Diabroticites</taxon>
        <taxon>Diabrotica</taxon>
    </lineage>
</organism>
<evidence type="ECO:0008006" key="5">
    <source>
        <dbReference type="Google" id="ProtNLM"/>
    </source>
</evidence>
<dbReference type="EnsemblMetazoa" id="XM_050657947.1">
    <property type="protein sequence ID" value="XP_050513904.1"/>
    <property type="gene ID" value="LOC126889565"/>
</dbReference>
<dbReference type="SUPFAM" id="SSF56112">
    <property type="entry name" value="Protein kinase-like (PK-like)"/>
    <property type="match status" value="1"/>
</dbReference>
<feature type="compositionally biased region" description="Polar residues" evidence="1">
    <location>
        <begin position="13"/>
        <end position="23"/>
    </location>
</feature>
<keyword evidence="4" id="KW-1185">Reference proteome</keyword>
<proteinExistence type="predicted"/>
<dbReference type="RefSeq" id="XP_050513904.1">
    <property type="nucleotide sequence ID" value="XM_050657947.1"/>
</dbReference>
<dbReference type="GeneID" id="126889565"/>
<protein>
    <recommendedName>
        <fullName evidence="5">CHK kinase-like domain-containing protein</fullName>
    </recommendedName>
</protein>
<dbReference type="InterPro" id="IPR011009">
    <property type="entry name" value="Kinase-like_dom_sf"/>
</dbReference>
<dbReference type="InterPro" id="IPR004119">
    <property type="entry name" value="EcKL"/>
</dbReference>
<evidence type="ECO:0000313" key="4">
    <source>
        <dbReference type="Proteomes" id="UP001652700"/>
    </source>
</evidence>
<dbReference type="PANTHER" id="PTHR11012:SF30">
    <property type="entry name" value="PROTEIN KINASE-LIKE DOMAIN-CONTAINING"/>
    <property type="match status" value="1"/>
</dbReference>
<reference evidence="3" key="1">
    <citation type="submission" date="2025-05" db="UniProtKB">
        <authorList>
            <consortium name="EnsemblMetazoa"/>
        </authorList>
    </citation>
    <scope>IDENTIFICATION</scope>
</reference>
<dbReference type="Pfam" id="PF02958">
    <property type="entry name" value="EcKL"/>
    <property type="match status" value="1"/>
</dbReference>
<keyword evidence="2" id="KW-0812">Transmembrane</keyword>
<evidence type="ECO:0000313" key="3">
    <source>
        <dbReference type="EnsemblMetazoa" id="XP_050513904.1"/>
    </source>
</evidence>
<evidence type="ECO:0000256" key="1">
    <source>
        <dbReference type="SAM" id="MobiDB-lite"/>
    </source>
</evidence>
<feature type="region of interest" description="Disordered" evidence="1">
    <location>
        <begin position="1"/>
        <end position="23"/>
    </location>
</feature>
<keyword evidence="2" id="KW-1133">Transmembrane helix</keyword>
<keyword evidence="2" id="KW-0472">Membrane</keyword>
<name>A0ABM5KUP0_DIAVI</name>
<dbReference type="Proteomes" id="UP001652700">
    <property type="component" value="Unplaced"/>
</dbReference>
<dbReference type="PANTHER" id="PTHR11012">
    <property type="entry name" value="PROTEIN KINASE-LIKE DOMAIN-CONTAINING"/>
    <property type="match status" value="1"/>
</dbReference>